<dbReference type="InterPro" id="IPR025534">
    <property type="entry name" value="DUF4420"/>
</dbReference>
<evidence type="ECO:0000313" key="2">
    <source>
        <dbReference type="Proteomes" id="UP000271374"/>
    </source>
</evidence>
<sequence length="330" mass="38060">MKKLYKDMMDVEATLPETETVIARKIKSKHNNFYLYLNRITQELHFGIELEGKRPSSSKLPNSKGFQTKWSTLPFASGSKPALILSCVGVQNIDFFLRVTEDLKNCLQHIKDEERMVNNAISRIIMWQDFFKKHRESQFAPEKQKGLYGELRTIELVSNDVSLEEVIKGWMGPRKTSQDFHLDLCHMETKVTSSKDPATIRIHGFEQLTPPVGKELYLHTLSVITSETSGETVMDIEGRISAKLLISPEVLEQFHSKLLSYGYPVGGFNNPMHFEIEEEKFYQVQEGFPRIERRPGIYNIEYDILLADIEPFKIDYSTVRKTLGVLHKVI</sequence>
<proteinExistence type="predicted"/>
<reference evidence="1 2" key="1">
    <citation type="submission" date="2018-12" db="EMBL/GenBank/DDBJ databases">
        <title>Bacillus yapensis draft genome sequence.</title>
        <authorList>
            <person name="Yu L."/>
            <person name="Xu X."/>
            <person name="Tang X."/>
        </authorList>
    </citation>
    <scope>NUCLEOTIDE SEQUENCE [LARGE SCALE GENOMIC DNA]</scope>
    <source>
        <strain evidence="1 2">XXST-01</strain>
    </source>
</reference>
<keyword evidence="2" id="KW-1185">Reference proteome</keyword>
<dbReference type="Proteomes" id="UP000271374">
    <property type="component" value="Unassembled WGS sequence"/>
</dbReference>
<dbReference type="OrthoDB" id="1902020at2"/>
<organism evidence="1 2">
    <name type="scientific">Bacillus yapensis</name>
    <dbReference type="NCBI Taxonomy" id="2492960"/>
    <lineage>
        <taxon>Bacteria</taxon>
        <taxon>Bacillati</taxon>
        <taxon>Bacillota</taxon>
        <taxon>Bacilli</taxon>
        <taxon>Bacillales</taxon>
        <taxon>Bacillaceae</taxon>
        <taxon>Bacillus</taxon>
    </lineage>
</organism>
<dbReference type="RefSeq" id="WP_126407687.1">
    <property type="nucleotide sequence ID" value="NZ_RXNT01000004.1"/>
</dbReference>
<name>A0A431WED5_9BACI</name>
<gene>
    <name evidence="1" type="ORF">EKG37_06905</name>
</gene>
<accession>A0A431WED5</accession>
<protein>
    <submittedName>
        <fullName evidence="1">PD-(D/E)XK motif protein</fullName>
    </submittedName>
</protein>
<evidence type="ECO:0000313" key="1">
    <source>
        <dbReference type="EMBL" id="RTR33936.1"/>
    </source>
</evidence>
<dbReference type="Pfam" id="PF14390">
    <property type="entry name" value="DUF4420"/>
    <property type="match status" value="1"/>
</dbReference>
<comment type="caution">
    <text evidence="1">The sequence shown here is derived from an EMBL/GenBank/DDBJ whole genome shotgun (WGS) entry which is preliminary data.</text>
</comment>
<dbReference type="EMBL" id="RXNT01000004">
    <property type="protein sequence ID" value="RTR33936.1"/>
    <property type="molecule type" value="Genomic_DNA"/>
</dbReference>
<dbReference type="AlphaFoldDB" id="A0A431WED5"/>